<dbReference type="Proteomes" id="UP000051557">
    <property type="component" value="Unassembled WGS sequence"/>
</dbReference>
<gene>
    <name evidence="1" type="ORF">ABS32_04400</name>
</gene>
<comment type="caution">
    <text evidence="1">The sequence shown here is derived from an EMBL/GenBank/DDBJ whole genome shotgun (WGS) entry which is preliminary data.</text>
</comment>
<protein>
    <submittedName>
        <fullName evidence="1">Uncharacterized protein</fullName>
    </submittedName>
</protein>
<sequence length="84" mass="8721">MKFGGGEQFARAFGRFGINFAVEAKFKAGGRLELAKKSDQFDQGGLLARVGLVMAKVADEANANGDFVEAVAGHVAPLNLPGPA</sequence>
<reference evidence="1 2" key="1">
    <citation type="submission" date="2015-10" db="EMBL/GenBank/DDBJ databases">
        <title>Metagenome-Assembled Genomes uncover a global brackish microbiome.</title>
        <authorList>
            <person name="Hugerth L.W."/>
            <person name="Larsson J."/>
            <person name="Alneberg J."/>
            <person name="Lindh M.V."/>
            <person name="Legrand C."/>
            <person name="Pinhassi J."/>
            <person name="Andersson A.F."/>
        </authorList>
    </citation>
    <scope>NUCLEOTIDE SEQUENCE [LARGE SCALE GENOMIC DNA]</scope>
    <source>
        <strain evidence="1">BACL9 MAG-120820-bin42</strain>
    </source>
</reference>
<dbReference type="AlphaFoldDB" id="A0A0R2XGD0"/>
<dbReference type="EMBL" id="LIDM01000145">
    <property type="protein sequence ID" value="KRP32254.1"/>
    <property type="molecule type" value="Genomic_DNA"/>
</dbReference>
<name>A0A0R2XGD0_9BACT</name>
<accession>A0A0R2XGD0</accession>
<evidence type="ECO:0000313" key="2">
    <source>
        <dbReference type="Proteomes" id="UP000051557"/>
    </source>
</evidence>
<evidence type="ECO:0000313" key="1">
    <source>
        <dbReference type="EMBL" id="KRP32254.1"/>
    </source>
</evidence>
<organism evidence="1 2">
    <name type="scientific">Verrucomicrobia subdivision 6 bacterium BACL9 MAG-120820-bin42</name>
    <dbReference type="NCBI Taxonomy" id="1655634"/>
    <lineage>
        <taxon>Bacteria</taxon>
        <taxon>Pseudomonadati</taxon>
        <taxon>Verrucomicrobiota</taxon>
        <taxon>Verrucomicrobiia</taxon>
        <taxon>Verrucomicrobiales</taxon>
        <taxon>Verrucomicrobia subdivision 6</taxon>
    </lineage>
</organism>
<proteinExistence type="predicted"/>